<protein>
    <submittedName>
        <fullName evidence="2">Uncharacterized protein</fullName>
    </submittedName>
</protein>
<feature type="transmembrane region" description="Helical" evidence="1">
    <location>
        <begin position="6"/>
        <end position="22"/>
    </location>
</feature>
<reference evidence="2 3" key="1">
    <citation type="submission" date="2016-11" db="EMBL/GenBank/DDBJ databases">
        <authorList>
            <person name="Jaros S."/>
            <person name="Januszkiewicz K."/>
            <person name="Wedrychowicz H."/>
        </authorList>
    </citation>
    <scope>NUCLEOTIDE SEQUENCE [LARGE SCALE GENOMIC DNA]</scope>
    <source>
        <strain evidence="2 3">DSM 44666</strain>
    </source>
</reference>
<keyword evidence="1" id="KW-0812">Transmembrane</keyword>
<name>A0A1M4XQP5_9BACL</name>
<keyword evidence="3" id="KW-1185">Reference proteome</keyword>
<keyword evidence="1" id="KW-1133">Transmembrane helix</keyword>
<keyword evidence="1" id="KW-0472">Membrane</keyword>
<evidence type="ECO:0000313" key="3">
    <source>
        <dbReference type="Proteomes" id="UP000184476"/>
    </source>
</evidence>
<proteinExistence type="predicted"/>
<evidence type="ECO:0000313" key="2">
    <source>
        <dbReference type="EMBL" id="SHE95562.1"/>
    </source>
</evidence>
<organism evidence="2 3">
    <name type="scientific">Seinonella peptonophila</name>
    <dbReference type="NCBI Taxonomy" id="112248"/>
    <lineage>
        <taxon>Bacteria</taxon>
        <taxon>Bacillati</taxon>
        <taxon>Bacillota</taxon>
        <taxon>Bacilli</taxon>
        <taxon>Bacillales</taxon>
        <taxon>Thermoactinomycetaceae</taxon>
        <taxon>Seinonella</taxon>
    </lineage>
</organism>
<gene>
    <name evidence="2" type="ORF">SAMN05444392_105117</name>
</gene>
<dbReference type="EMBL" id="FQVL01000005">
    <property type="protein sequence ID" value="SHE95562.1"/>
    <property type="molecule type" value="Genomic_DNA"/>
</dbReference>
<sequence>MDWGKLLIMLGFLFMILGTTYLKRKAAKFNLEQQKDKSQ</sequence>
<dbReference type="Proteomes" id="UP000184476">
    <property type="component" value="Unassembled WGS sequence"/>
</dbReference>
<dbReference type="AlphaFoldDB" id="A0A1M4XQP5"/>
<evidence type="ECO:0000256" key="1">
    <source>
        <dbReference type="SAM" id="Phobius"/>
    </source>
</evidence>
<accession>A0A1M4XQP5</accession>